<evidence type="ECO:0000313" key="1">
    <source>
        <dbReference type="EMBL" id="CAX60216.1"/>
    </source>
</evidence>
<proteinExistence type="predicted"/>
<dbReference type="STRING" id="634500.EbC_26850"/>
<dbReference type="KEGG" id="ebi:EbC_26850"/>
<accession>D8MTQ9</accession>
<dbReference type="HOGENOM" id="CLU_3167858_0_0_6"/>
<gene>
    <name evidence="1" type="ordered locus">EbC_26850</name>
</gene>
<dbReference type="EMBL" id="FP236843">
    <property type="protein sequence ID" value="CAX60216.1"/>
    <property type="molecule type" value="Genomic_DNA"/>
</dbReference>
<dbReference type="AlphaFoldDB" id="D8MTQ9"/>
<sequence>MKASPLLETRLYQLVKNEIHIMFITLILTESQHISSFQPFAIGKFID</sequence>
<evidence type="ECO:0000313" key="2">
    <source>
        <dbReference type="Proteomes" id="UP000008793"/>
    </source>
</evidence>
<organism evidence="2">
    <name type="scientific">Erwinia billingiae (strain Eb661)</name>
    <dbReference type="NCBI Taxonomy" id="634500"/>
    <lineage>
        <taxon>Bacteria</taxon>
        <taxon>Pseudomonadati</taxon>
        <taxon>Pseudomonadota</taxon>
        <taxon>Gammaproteobacteria</taxon>
        <taxon>Enterobacterales</taxon>
        <taxon>Erwiniaceae</taxon>
        <taxon>Erwinia</taxon>
    </lineage>
</organism>
<reference evidence="1 2" key="1">
    <citation type="journal article" date="2010" name="BMC Genomics">
        <title>Genome comparison of the epiphytic bacteria Erwinia billingiae and E. tasmaniensis with the pear pathogen E. pyrifoliae.</title>
        <authorList>
            <person name="Kube M."/>
            <person name="Migdoll A.M."/>
            <person name="Gehring I."/>
            <person name="Heitmann K."/>
            <person name="Mayer Y."/>
            <person name="Kuhl H."/>
            <person name="Knaust F."/>
            <person name="Geider K."/>
            <person name="Reinhardt R."/>
        </authorList>
    </citation>
    <scope>NUCLEOTIDE SEQUENCE [LARGE SCALE GENOMIC DNA]</scope>
    <source>
        <strain evidence="1 2">Eb661</strain>
    </source>
</reference>
<dbReference type="Proteomes" id="UP000008793">
    <property type="component" value="Chromosome"/>
</dbReference>
<keyword evidence="2" id="KW-1185">Reference proteome</keyword>
<name>D8MTQ9_ERWBE</name>
<protein>
    <submittedName>
        <fullName evidence="1">Uncharacterized protein</fullName>
    </submittedName>
</protein>